<keyword evidence="3" id="KW-1185">Reference proteome</keyword>
<feature type="compositionally biased region" description="Basic and acidic residues" evidence="1">
    <location>
        <begin position="9"/>
        <end position="33"/>
    </location>
</feature>
<evidence type="ECO:0000313" key="3">
    <source>
        <dbReference type="Proteomes" id="UP001151760"/>
    </source>
</evidence>
<dbReference type="Proteomes" id="UP001151760">
    <property type="component" value="Unassembled WGS sequence"/>
</dbReference>
<comment type="caution">
    <text evidence="2">The sequence shown here is derived from an EMBL/GenBank/DDBJ whole genome shotgun (WGS) entry which is preliminary data.</text>
</comment>
<accession>A0ABQ4YDP5</accession>
<evidence type="ECO:0000313" key="2">
    <source>
        <dbReference type="EMBL" id="GJS75078.1"/>
    </source>
</evidence>
<sequence length="192" mass="21919">MDDSQGLKSPEKKVEDSPKFKSPLENDSDSDWKDLRPSKIVAHVAADYEDIIYYNVSSSSDYKDGKDGNVVADVNVKRSAINVKGKSWTYLGHRKDGKTPLSNKYDEFGNKIDVANIFTNTMLEDEGVEEVLKKYVPIEDIPSEETPAEKTPVEKIVSYKFKFNDEDEEDKMLEKLEDEMEVDGLFDEMRLC</sequence>
<dbReference type="EMBL" id="BQNB010010278">
    <property type="protein sequence ID" value="GJS75078.1"/>
    <property type="molecule type" value="Genomic_DNA"/>
</dbReference>
<reference evidence="2" key="2">
    <citation type="submission" date="2022-01" db="EMBL/GenBank/DDBJ databases">
        <authorList>
            <person name="Yamashiro T."/>
            <person name="Shiraishi A."/>
            <person name="Satake H."/>
            <person name="Nakayama K."/>
        </authorList>
    </citation>
    <scope>NUCLEOTIDE SEQUENCE</scope>
</reference>
<gene>
    <name evidence="2" type="ORF">Tco_0724959</name>
</gene>
<protein>
    <submittedName>
        <fullName evidence="2">Uncharacterized protein</fullName>
    </submittedName>
</protein>
<organism evidence="2 3">
    <name type="scientific">Tanacetum coccineum</name>
    <dbReference type="NCBI Taxonomy" id="301880"/>
    <lineage>
        <taxon>Eukaryota</taxon>
        <taxon>Viridiplantae</taxon>
        <taxon>Streptophyta</taxon>
        <taxon>Embryophyta</taxon>
        <taxon>Tracheophyta</taxon>
        <taxon>Spermatophyta</taxon>
        <taxon>Magnoliopsida</taxon>
        <taxon>eudicotyledons</taxon>
        <taxon>Gunneridae</taxon>
        <taxon>Pentapetalae</taxon>
        <taxon>asterids</taxon>
        <taxon>campanulids</taxon>
        <taxon>Asterales</taxon>
        <taxon>Asteraceae</taxon>
        <taxon>Asteroideae</taxon>
        <taxon>Anthemideae</taxon>
        <taxon>Anthemidinae</taxon>
        <taxon>Tanacetum</taxon>
    </lineage>
</organism>
<feature type="region of interest" description="Disordered" evidence="1">
    <location>
        <begin position="1"/>
        <end position="33"/>
    </location>
</feature>
<reference evidence="2" key="1">
    <citation type="journal article" date="2022" name="Int. J. Mol. Sci.">
        <title>Draft Genome of Tanacetum Coccineum: Genomic Comparison of Closely Related Tanacetum-Family Plants.</title>
        <authorList>
            <person name="Yamashiro T."/>
            <person name="Shiraishi A."/>
            <person name="Nakayama K."/>
            <person name="Satake H."/>
        </authorList>
    </citation>
    <scope>NUCLEOTIDE SEQUENCE</scope>
</reference>
<evidence type="ECO:0000256" key="1">
    <source>
        <dbReference type="SAM" id="MobiDB-lite"/>
    </source>
</evidence>
<proteinExistence type="predicted"/>
<name>A0ABQ4YDP5_9ASTR</name>